<keyword evidence="3" id="KW-1185">Reference proteome</keyword>
<evidence type="ECO:0000313" key="2">
    <source>
        <dbReference type="EMBL" id="KAF2902383.1"/>
    </source>
</evidence>
<gene>
    <name evidence="2" type="ORF">ILUMI_03799</name>
</gene>
<dbReference type="Proteomes" id="UP000801492">
    <property type="component" value="Unassembled WGS sequence"/>
</dbReference>
<evidence type="ECO:0000313" key="3">
    <source>
        <dbReference type="Proteomes" id="UP000801492"/>
    </source>
</evidence>
<sequence length="90" mass="10225">MVSERRKLEVEPGKSVSACHESSDNEPEICEPLTNDNSDDESLKDVVQEVKEHTEYFAPNKNQIKKRKFVLVKVDDGSHTKAVYCYVAIV</sequence>
<accession>A0A8K0GLT6</accession>
<feature type="compositionally biased region" description="Basic and acidic residues" evidence="1">
    <location>
        <begin position="1"/>
        <end position="12"/>
    </location>
</feature>
<feature type="region of interest" description="Disordered" evidence="1">
    <location>
        <begin position="1"/>
        <end position="41"/>
    </location>
</feature>
<comment type="caution">
    <text evidence="2">The sequence shown here is derived from an EMBL/GenBank/DDBJ whole genome shotgun (WGS) entry which is preliminary data.</text>
</comment>
<protein>
    <submittedName>
        <fullName evidence="2">Uncharacterized protein</fullName>
    </submittedName>
</protein>
<dbReference type="OrthoDB" id="10574789at2759"/>
<dbReference type="AlphaFoldDB" id="A0A8K0GLT6"/>
<evidence type="ECO:0000256" key="1">
    <source>
        <dbReference type="SAM" id="MobiDB-lite"/>
    </source>
</evidence>
<reference evidence="2" key="1">
    <citation type="submission" date="2019-08" db="EMBL/GenBank/DDBJ databases">
        <title>The genome of the North American firefly Photinus pyralis.</title>
        <authorList>
            <consortium name="Photinus pyralis genome working group"/>
            <person name="Fallon T.R."/>
            <person name="Sander Lower S.E."/>
            <person name="Weng J.-K."/>
        </authorList>
    </citation>
    <scope>NUCLEOTIDE SEQUENCE</scope>
    <source>
        <strain evidence="2">TRF0915ILg1</strain>
        <tissue evidence="2">Whole body</tissue>
    </source>
</reference>
<organism evidence="2 3">
    <name type="scientific">Ignelater luminosus</name>
    <name type="common">Cucubano</name>
    <name type="synonym">Pyrophorus luminosus</name>
    <dbReference type="NCBI Taxonomy" id="2038154"/>
    <lineage>
        <taxon>Eukaryota</taxon>
        <taxon>Metazoa</taxon>
        <taxon>Ecdysozoa</taxon>
        <taxon>Arthropoda</taxon>
        <taxon>Hexapoda</taxon>
        <taxon>Insecta</taxon>
        <taxon>Pterygota</taxon>
        <taxon>Neoptera</taxon>
        <taxon>Endopterygota</taxon>
        <taxon>Coleoptera</taxon>
        <taxon>Polyphaga</taxon>
        <taxon>Elateriformia</taxon>
        <taxon>Elateroidea</taxon>
        <taxon>Elateridae</taxon>
        <taxon>Agrypninae</taxon>
        <taxon>Pyrophorini</taxon>
        <taxon>Ignelater</taxon>
    </lineage>
</organism>
<dbReference type="EMBL" id="VTPC01001315">
    <property type="protein sequence ID" value="KAF2902383.1"/>
    <property type="molecule type" value="Genomic_DNA"/>
</dbReference>
<proteinExistence type="predicted"/>
<name>A0A8K0GLT6_IGNLU</name>